<name>A0ACC1KKQ4_9FUNG</name>
<sequence length="130" mass="14515">MTMEVDQPVAETSVLPTFKATISKQPFYYFAIELLGTSSMEFTPAQYFAYIQFVLKQWLGDVGAGMSVDVLDVRARKADIRVPYDRYKQVWQAMTLIPFKLPDGTTARLQVLRGSAFAMGLASGSRQAGF</sequence>
<protein>
    <submittedName>
        <fullName evidence="1">Uncharacterized protein</fullName>
    </submittedName>
</protein>
<keyword evidence="2" id="KW-1185">Reference proteome</keyword>
<dbReference type="Proteomes" id="UP001140066">
    <property type="component" value="Unassembled WGS sequence"/>
</dbReference>
<reference evidence="1" key="1">
    <citation type="submission" date="2022-07" db="EMBL/GenBank/DDBJ databases">
        <title>Phylogenomic reconstructions and comparative analyses of Kickxellomycotina fungi.</title>
        <authorList>
            <person name="Reynolds N.K."/>
            <person name="Stajich J.E."/>
            <person name="Barry K."/>
            <person name="Grigoriev I.V."/>
            <person name="Crous P."/>
            <person name="Smith M.E."/>
        </authorList>
    </citation>
    <scope>NUCLEOTIDE SEQUENCE</scope>
    <source>
        <strain evidence="1">BCRC 34191</strain>
    </source>
</reference>
<evidence type="ECO:0000313" key="1">
    <source>
        <dbReference type="EMBL" id="KAJ2791285.1"/>
    </source>
</evidence>
<organism evidence="1 2">
    <name type="scientific">Coemansia linderi</name>
    <dbReference type="NCBI Taxonomy" id="2663919"/>
    <lineage>
        <taxon>Eukaryota</taxon>
        <taxon>Fungi</taxon>
        <taxon>Fungi incertae sedis</taxon>
        <taxon>Zoopagomycota</taxon>
        <taxon>Kickxellomycotina</taxon>
        <taxon>Kickxellomycetes</taxon>
        <taxon>Kickxellales</taxon>
        <taxon>Kickxellaceae</taxon>
        <taxon>Coemansia</taxon>
    </lineage>
</organism>
<comment type="caution">
    <text evidence="1">The sequence shown here is derived from an EMBL/GenBank/DDBJ whole genome shotgun (WGS) entry which is preliminary data.</text>
</comment>
<dbReference type="EMBL" id="JANBUK010000173">
    <property type="protein sequence ID" value="KAJ2791285.1"/>
    <property type="molecule type" value="Genomic_DNA"/>
</dbReference>
<accession>A0ACC1KKQ4</accession>
<gene>
    <name evidence="1" type="ORF">GGI18_001246</name>
</gene>
<proteinExistence type="predicted"/>
<evidence type="ECO:0000313" key="2">
    <source>
        <dbReference type="Proteomes" id="UP001140066"/>
    </source>
</evidence>